<dbReference type="Gene3D" id="3.50.50.60">
    <property type="entry name" value="FAD/NAD(P)-binding domain"/>
    <property type="match status" value="2"/>
</dbReference>
<dbReference type="Gene3D" id="3.30.519.10">
    <property type="entry name" value="Guanine Nucleotide Dissociation Inhibitor, domain 2"/>
    <property type="match status" value="1"/>
</dbReference>
<protein>
    <submittedName>
        <fullName evidence="3">FAD/NAD(P)-binding domain-containing protein</fullName>
    </submittedName>
</protein>
<feature type="region of interest" description="Disordered" evidence="2">
    <location>
        <begin position="322"/>
        <end position="349"/>
    </location>
</feature>
<dbReference type="PRINTS" id="PR00891">
    <property type="entry name" value="RABGDIREP"/>
</dbReference>
<sequence length="513" mass="54655">MSEGAFDVIIIGTGLTESITAVAHLDTNPYYGGDEASLSLDEYVDWVTKQNQNSFSSISALNAYRQYSITLCPSVIPATGPLISSLVASGVSRYGGFRLIEQIGVYSENKVKPVPASKEDIFKDKSISLLEKRRLMRFLVFASGDFEGKPEMEGKEDIPFIEFLKTGPFALNAEMAETITYALSFCILPSGASTTSKHQTGPALHRLRRYLRSAGRYGPSPFLIGHYGSSGEIAQGFCRTAAVSGGVYILGKPIASITRNADSEDSTYTVKLEDFPEPITCDLIISSASRLPAGVAEAEMNLLSASIARCICIIDKPLSFAPPKQSTSDQVVEPAGEGENETPSPSAPALDTGVLVFPPSSLPNGSDSAAGTMSVPKGKCTFTIPGVQDPERLLKPYLDATLSLSLSSSSSSAATPVDPLFTSFYIQSPSSSSSAPSPSAIPNMQELGRRSCGGCREVFWKGVEVLKSRKGRKASEEAVSGEGMKEGEFGVEINIESFWPSIGSDVDEDGDDD</sequence>
<gene>
    <name evidence="3" type="ORF">BT96DRAFT_952641</name>
</gene>
<dbReference type="GO" id="GO:0005968">
    <property type="term" value="C:Rab-protein geranylgeranyltransferase complex"/>
    <property type="evidence" value="ECO:0007669"/>
    <property type="project" value="TreeGrafter"/>
</dbReference>
<dbReference type="GO" id="GO:0005829">
    <property type="term" value="C:cytosol"/>
    <property type="evidence" value="ECO:0007669"/>
    <property type="project" value="TreeGrafter"/>
</dbReference>
<name>A0A6A4IRF3_9AGAR</name>
<dbReference type="InterPro" id="IPR036188">
    <property type="entry name" value="FAD/NAD-bd_sf"/>
</dbReference>
<dbReference type="SUPFAM" id="SSF51905">
    <property type="entry name" value="FAD/NAD(P)-binding domain"/>
    <property type="match status" value="1"/>
</dbReference>
<dbReference type="InterPro" id="IPR018203">
    <property type="entry name" value="GDP_dissociation_inhibitor"/>
</dbReference>
<reference evidence="3" key="1">
    <citation type="journal article" date="2019" name="Environ. Microbiol.">
        <title>Fungal ecological strategies reflected in gene transcription - a case study of two litter decomposers.</title>
        <authorList>
            <person name="Barbi F."/>
            <person name="Kohler A."/>
            <person name="Barry K."/>
            <person name="Baskaran P."/>
            <person name="Daum C."/>
            <person name="Fauchery L."/>
            <person name="Ihrmark K."/>
            <person name="Kuo A."/>
            <person name="LaButti K."/>
            <person name="Lipzen A."/>
            <person name="Morin E."/>
            <person name="Grigoriev I.V."/>
            <person name="Henrissat B."/>
            <person name="Lindahl B."/>
            <person name="Martin F."/>
        </authorList>
    </citation>
    <scope>NUCLEOTIDE SEQUENCE</scope>
    <source>
        <strain evidence="3">JB14</strain>
    </source>
</reference>
<evidence type="ECO:0000256" key="1">
    <source>
        <dbReference type="ARBA" id="ARBA00005593"/>
    </source>
</evidence>
<dbReference type="PANTHER" id="PTHR11787">
    <property type="entry name" value="RAB GDP-DISSOCIATION INHIBITOR"/>
    <property type="match status" value="1"/>
</dbReference>
<dbReference type="Proteomes" id="UP000799118">
    <property type="component" value="Unassembled WGS sequence"/>
</dbReference>
<evidence type="ECO:0000256" key="2">
    <source>
        <dbReference type="SAM" id="MobiDB-lite"/>
    </source>
</evidence>
<dbReference type="AlphaFoldDB" id="A0A6A4IRF3"/>
<dbReference type="OrthoDB" id="9446342at2759"/>
<proteinExistence type="inferred from homology"/>
<dbReference type="GO" id="GO:0005092">
    <property type="term" value="F:GDP-dissociation inhibitor activity"/>
    <property type="evidence" value="ECO:0007669"/>
    <property type="project" value="InterPro"/>
</dbReference>
<dbReference type="EMBL" id="ML769384">
    <property type="protein sequence ID" value="KAE9410705.1"/>
    <property type="molecule type" value="Genomic_DNA"/>
</dbReference>
<comment type="similarity">
    <text evidence="1">Belongs to the Rab GDI family.</text>
</comment>
<dbReference type="GO" id="GO:0016192">
    <property type="term" value="P:vesicle-mediated transport"/>
    <property type="evidence" value="ECO:0007669"/>
    <property type="project" value="TreeGrafter"/>
</dbReference>
<evidence type="ECO:0000313" key="4">
    <source>
        <dbReference type="Proteomes" id="UP000799118"/>
    </source>
</evidence>
<dbReference type="GO" id="GO:0005634">
    <property type="term" value="C:nucleus"/>
    <property type="evidence" value="ECO:0007669"/>
    <property type="project" value="TreeGrafter"/>
</dbReference>
<accession>A0A6A4IRF3</accession>
<dbReference type="GO" id="GO:0007264">
    <property type="term" value="P:small GTPase-mediated signal transduction"/>
    <property type="evidence" value="ECO:0007669"/>
    <property type="project" value="InterPro"/>
</dbReference>
<dbReference type="Pfam" id="PF00996">
    <property type="entry name" value="GDI"/>
    <property type="match status" value="1"/>
</dbReference>
<organism evidence="3 4">
    <name type="scientific">Gymnopus androsaceus JB14</name>
    <dbReference type="NCBI Taxonomy" id="1447944"/>
    <lineage>
        <taxon>Eukaryota</taxon>
        <taxon>Fungi</taxon>
        <taxon>Dikarya</taxon>
        <taxon>Basidiomycota</taxon>
        <taxon>Agaricomycotina</taxon>
        <taxon>Agaricomycetes</taxon>
        <taxon>Agaricomycetidae</taxon>
        <taxon>Agaricales</taxon>
        <taxon>Marasmiineae</taxon>
        <taxon>Omphalotaceae</taxon>
        <taxon>Gymnopus</taxon>
    </lineage>
</organism>
<keyword evidence="4" id="KW-1185">Reference proteome</keyword>
<dbReference type="PANTHER" id="PTHR11787:SF4">
    <property type="entry name" value="CHM, RAB ESCORT PROTEIN 1"/>
    <property type="match status" value="1"/>
</dbReference>
<evidence type="ECO:0000313" key="3">
    <source>
        <dbReference type="EMBL" id="KAE9410705.1"/>
    </source>
</evidence>